<keyword evidence="6" id="KW-1185">Reference proteome</keyword>
<dbReference type="InterPro" id="IPR025997">
    <property type="entry name" value="SBP_2_dom"/>
</dbReference>
<evidence type="ECO:0000256" key="1">
    <source>
        <dbReference type="ARBA" id="ARBA00004196"/>
    </source>
</evidence>
<evidence type="ECO:0000259" key="4">
    <source>
        <dbReference type="Pfam" id="PF13407"/>
    </source>
</evidence>
<name>A0ABQ3T507_9ACTN</name>
<dbReference type="EMBL" id="BNED01000005">
    <property type="protein sequence ID" value="GHI75488.1"/>
    <property type="molecule type" value="Genomic_DNA"/>
</dbReference>
<keyword evidence="3" id="KW-0732">Signal</keyword>
<protein>
    <submittedName>
        <fullName evidence="5">Sugar ABC transporter substrate-binding protein</fullName>
    </submittedName>
</protein>
<evidence type="ECO:0000313" key="5">
    <source>
        <dbReference type="EMBL" id="GHI75488.1"/>
    </source>
</evidence>
<accession>A0ABQ3T507</accession>
<organism evidence="5 6">
    <name type="scientific">Streptomyces spororaveus</name>
    <dbReference type="NCBI Taxonomy" id="284039"/>
    <lineage>
        <taxon>Bacteria</taxon>
        <taxon>Bacillati</taxon>
        <taxon>Actinomycetota</taxon>
        <taxon>Actinomycetes</taxon>
        <taxon>Kitasatosporales</taxon>
        <taxon>Streptomycetaceae</taxon>
        <taxon>Streptomyces</taxon>
    </lineage>
</organism>
<comment type="similarity">
    <text evidence="2">Belongs to the bacterial solute-binding protein 2 family.</text>
</comment>
<proteinExistence type="inferred from homology"/>
<comment type="subcellular location">
    <subcellularLocation>
        <location evidence="1">Cell envelope</location>
    </subcellularLocation>
</comment>
<evidence type="ECO:0000313" key="6">
    <source>
        <dbReference type="Proteomes" id="UP000608522"/>
    </source>
</evidence>
<dbReference type="PANTHER" id="PTHR46847">
    <property type="entry name" value="D-ALLOSE-BINDING PERIPLASMIC PROTEIN-RELATED"/>
    <property type="match status" value="1"/>
</dbReference>
<dbReference type="Gene3D" id="3.40.50.2300">
    <property type="match status" value="2"/>
</dbReference>
<dbReference type="SUPFAM" id="SSF53822">
    <property type="entry name" value="Periplasmic binding protein-like I"/>
    <property type="match status" value="1"/>
</dbReference>
<reference evidence="6" key="1">
    <citation type="submission" date="2023-07" db="EMBL/GenBank/DDBJ databases">
        <title>Whole genome shotgun sequence of Streptomyces spororaveus NBRC 15456.</title>
        <authorList>
            <person name="Komaki H."/>
            <person name="Tamura T."/>
        </authorList>
    </citation>
    <scope>NUCLEOTIDE SEQUENCE [LARGE SCALE GENOMIC DNA]</scope>
    <source>
        <strain evidence="6">NBRC 15456</strain>
    </source>
</reference>
<gene>
    <name evidence="5" type="ORF">Sspor_10490</name>
</gene>
<dbReference type="PANTHER" id="PTHR46847:SF1">
    <property type="entry name" value="D-ALLOSE-BINDING PERIPLASMIC PROTEIN-RELATED"/>
    <property type="match status" value="1"/>
</dbReference>
<evidence type="ECO:0000256" key="2">
    <source>
        <dbReference type="ARBA" id="ARBA00007639"/>
    </source>
</evidence>
<comment type="caution">
    <text evidence="5">The sequence shown here is derived from an EMBL/GenBank/DDBJ whole genome shotgun (WGS) entry which is preliminary data.</text>
</comment>
<dbReference type="Pfam" id="PF13407">
    <property type="entry name" value="Peripla_BP_4"/>
    <property type="match status" value="1"/>
</dbReference>
<dbReference type="Proteomes" id="UP000608522">
    <property type="component" value="Unassembled WGS sequence"/>
</dbReference>
<sequence length="392" mass="40660">MYPKDPYSYPYSHPRPHRRTTRTAAALLTAVVALVAGCGGGGPSTGAAPPKAGCPTALASARAAVARAENSDTAWHGPTTGPAAVPGKSIVYVAQTMTNPGVAGVAKGLEEAAKAIGWQVRVIDGDGTPAGIQAALSQAITVRPSGIVIGGFDPQLTSQQMARAEAAHIPVIGWHAVGSPGPSERPKLFTNVTTKVEDVARISADWIIARSAGDAGVVLFTDDSIPFAKNKAELIRAGLAACSGVRILSYENIPIPDAASRTPQAVSSLLSRFQDDWTYSAAINDLYFADAAPALRAAGKPGSGPPFNIGAGDGDPSAFQRINSRQFQAATVPEPLNQQGWQIVDEFNRAFAGRPPSGYVAPVHVATAGNSDGATSWDPSGYREGYRRIWAG</sequence>
<dbReference type="InterPro" id="IPR028082">
    <property type="entry name" value="Peripla_BP_I"/>
</dbReference>
<evidence type="ECO:0000256" key="3">
    <source>
        <dbReference type="ARBA" id="ARBA00022729"/>
    </source>
</evidence>
<feature type="domain" description="Periplasmic binding protein" evidence="4">
    <location>
        <begin position="90"/>
        <end position="346"/>
    </location>
</feature>